<dbReference type="PANTHER" id="PTHR31573:SF1">
    <property type="entry name" value="DNA OXIDATIVE DEMETHYLASE ALKBH2"/>
    <property type="match status" value="1"/>
</dbReference>
<proteinExistence type="predicted"/>
<dbReference type="Gene3D" id="2.60.120.590">
    <property type="entry name" value="Alpha-ketoglutarate-dependent dioxygenase AlkB-like"/>
    <property type="match status" value="1"/>
</dbReference>
<gene>
    <name evidence="2" type="ORF">AB4876_02505</name>
</gene>
<dbReference type="PANTHER" id="PTHR31573">
    <property type="entry name" value="ALPHA-KETOGLUTARATE-DEPENDENT DIOXYGENASE ALKB HOMOLOG 2"/>
    <property type="match status" value="1"/>
</dbReference>
<dbReference type="Proteomes" id="UP001557485">
    <property type="component" value="Unassembled WGS sequence"/>
</dbReference>
<evidence type="ECO:0000313" key="3">
    <source>
        <dbReference type="Proteomes" id="UP001557485"/>
    </source>
</evidence>
<organism evidence="2 3">
    <name type="scientific">Zhongshania guokunii</name>
    <dbReference type="NCBI Taxonomy" id="641783"/>
    <lineage>
        <taxon>Bacteria</taxon>
        <taxon>Pseudomonadati</taxon>
        <taxon>Pseudomonadota</taxon>
        <taxon>Gammaproteobacteria</taxon>
        <taxon>Cellvibrionales</taxon>
        <taxon>Spongiibacteraceae</taxon>
        <taxon>Zhongshania</taxon>
    </lineage>
</organism>
<feature type="domain" description="Fe2OG dioxygenase" evidence="1">
    <location>
        <begin position="96"/>
        <end position="194"/>
    </location>
</feature>
<dbReference type="InterPro" id="IPR037151">
    <property type="entry name" value="AlkB-like_sf"/>
</dbReference>
<protein>
    <submittedName>
        <fullName evidence="2">Alpha-ketoglutarate-dependent dioxygenase AlkB</fullName>
    </submittedName>
</protein>
<keyword evidence="2" id="KW-0560">Oxidoreductase</keyword>
<reference evidence="2 3" key="1">
    <citation type="journal article" date="2011" name="Int. J. Syst. Evol. Microbiol.">
        <title>Zhongshania antarctica gen. nov., sp. nov. and Zhongshania guokunii sp. nov., gammaproteobacteria respectively isolated from coastal attached (fast) ice and surface seawater of the Antarctic.</title>
        <authorList>
            <person name="Li H.J."/>
            <person name="Zhang X.Y."/>
            <person name="Chen C.X."/>
            <person name="Zhang Y.J."/>
            <person name="Gao Z.M."/>
            <person name="Yu Y."/>
            <person name="Chen X.L."/>
            <person name="Chen B."/>
            <person name="Zhang Y.Z."/>
        </authorList>
    </citation>
    <scope>NUCLEOTIDE SEQUENCE [LARGE SCALE GENOMIC DNA]</scope>
    <source>
        <strain evidence="2 3">ZS6-22T</strain>
    </source>
</reference>
<dbReference type="RefSeq" id="WP_368380066.1">
    <property type="nucleotide sequence ID" value="NZ_JBFRYA010000001.1"/>
</dbReference>
<sequence length="199" mass="22653">MFFGPEHIPLENGGLSYYPQYIDDPDTLYQLLRDNTPWQQPVLEVYGRRHVSPRLVAFIGDVGVSYRYSGYQHIAQPWPDVLSSLRDKIVIDTGYEFNCALLNYYRDGNDCMGYHSDDEAVLGSDPCVASLSIGCPRDFMLKSKINKRPAQKINLASGSLLLMLPPTQRYWQHALPVRKGLSQGRINITFRKVLLSPQD</sequence>
<evidence type="ECO:0000313" key="2">
    <source>
        <dbReference type="EMBL" id="MEX1667763.1"/>
    </source>
</evidence>
<name>A0ABV3U1I7_9GAMM</name>
<dbReference type="InterPro" id="IPR032852">
    <property type="entry name" value="ALKBH2"/>
</dbReference>
<accession>A0ABV3U1I7</accession>
<dbReference type="InterPro" id="IPR005123">
    <property type="entry name" value="Oxoglu/Fe-dep_dioxygenase_dom"/>
</dbReference>
<keyword evidence="2" id="KW-0223">Dioxygenase</keyword>
<evidence type="ECO:0000259" key="1">
    <source>
        <dbReference type="PROSITE" id="PS51471"/>
    </source>
</evidence>
<dbReference type="EMBL" id="JBFRYA010000001">
    <property type="protein sequence ID" value="MEX1667763.1"/>
    <property type="molecule type" value="Genomic_DNA"/>
</dbReference>
<dbReference type="InterPro" id="IPR027450">
    <property type="entry name" value="AlkB-like"/>
</dbReference>
<dbReference type="SUPFAM" id="SSF51197">
    <property type="entry name" value="Clavaminate synthase-like"/>
    <property type="match status" value="1"/>
</dbReference>
<dbReference type="GO" id="GO:0051213">
    <property type="term" value="F:dioxygenase activity"/>
    <property type="evidence" value="ECO:0007669"/>
    <property type="project" value="UniProtKB-KW"/>
</dbReference>
<comment type="caution">
    <text evidence="2">The sequence shown here is derived from an EMBL/GenBank/DDBJ whole genome shotgun (WGS) entry which is preliminary data.</text>
</comment>
<keyword evidence="3" id="KW-1185">Reference proteome</keyword>
<dbReference type="PROSITE" id="PS51471">
    <property type="entry name" value="FE2OG_OXY"/>
    <property type="match status" value="1"/>
</dbReference>
<dbReference type="Pfam" id="PF13532">
    <property type="entry name" value="2OG-FeII_Oxy_2"/>
    <property type="match status" value="1"/>
</dbReference>